<evidence type="ECO:0000256" key="3">
    <source>
        <dbReference type="ARBA" id="ARBA00022741"/>
    </source>
</evidence>
<dbReference type="GO" id="GO:0005524">
    <property type="term" value="F:ATP binding"/>
    <property type="evidence" value="ECO:0007669"/>
    <property type="project" value="UniProtKB-KW"/>
</dbReference>
<dbReference type="GO" id="GO:0007165">
    <property type="term" value="P:signal transduction"/>
    <property type="evidence" value="ECO:0007669"/>
    <property type="project" value="TreeGrafter"/>
</dbReference>
<dbReference type="SMART" id="SM00220">
    <property type="entry name" value="S_TKc"/>
    <property type="match status" value="1"/>
</dbReference>
<dbReference type="InterPro" id="IPR050108">
    <property type="entry name" value="CDK"/>
</dbReference>
<name>A0A383US92_BLUHO</name>
<evidence type="ECO:0000256" key="1">
    <source>
        <dbReference type="ARBA" id="ARBA00006485"/>
    </source>
</evidence>
<dbReference type="InterPro" id="IPR008271">
    <property type="entry name" value="Ser/Thr_kinase_AS"/>
</dbReference>
<dbReference type="SUPFAM" id="SSF56112">
    <property type="entry name" value="Protein kinase-like (PK-like)"/>
    <property type="match status" value="1"/>
</dbReference>
<accession>A0A383US92</accession>
<dbReference type="PROSITE" id="PS50011">
    <property type="entry name" value="PROTEIN_KINASE_DOM"/>
    <property type="match status" value="1"/>
</dbReference>
<dbReference type="InterPro" id="IPR011009">
    <property type="entry name" value="Kinase-like_dom_sf"/>
</dbReference>
<dbReference type="GO" id="GO:0005634">
    <property type="term" value="C:nucleus"/>
    <property type="evidence" value="ECO:0007669"/>
    <property type="project" value="TreeGrafter"/>
</dbReference>
<dbReference type="VEuPathDB" id="FungiDB:BLGHR1_12909"/>
<dbReference type="GO" id="GO:0030332">
    <property type="term" value="F:cyclin binding"/>
    <property type="evidence" value="ECO:0007669"/>
    <property type="project" value="TreeGrafter"/>
</dbReference>
<dbReference type="EMBL" id="UNSH01000041">
    <property type="protein sequence ID" value="SZF02132.1"/>
    <property type="molecule type" value="Genomic_DNA"/>
</dbReference>
<dbReference type="GO" id="GO:0000082">
    <property type="term" value="P:G1/S transition of mitotic cell cycle"/>
    <property type="evidence" value="ECO:0007669"/>
    <property type="project" value="TreeGrafter"/>
</dbReference>
<dbReference type="EC" id="2.7.11.22" evidence="2"/>
<organism evidence="8 9">
    <name type="scientific">Blumeria hordei</name>
    <name type="common">Barley powdery mildew</name>
    <name type="synonym">Blumeria graminis f. sp. hordei</name>
    <dbReference type="NCBI Taxonomy" id="2867405"/>
    <lineage>
        <taxon>Eukaryota</taxon>
        <taxon>Fungi</taxon>
        <taxon>Dikarya</taxon>
        <taxon>Ascomycota</taxon>
        <taxon>Pezizomycotina</taxon>
        <taxon>Leotiomycetes</taxon>
        <taxon>Erysiphales</taxon>
        <taxon>Erysiphaceae</taxon>
        <taxon>Blumeria</taxon>
    </lineage>
</organism>
<evidence type="ECO:0000313" key="8">
    <source>
        <dbReference type="EMBL" id="SZF02132.1"/>
    </source>
</evidence>
<evidence type="ECO:0000256" key="6">
    <source>
        <dbReference type="ARBA" id="ARBA00048367"/>
    </source>
</evidence>
<protein>
    <recommendedName>
        <fullName evidence="2">cyclin-dependent kinase</fullName>
        <ecNumber evidence="2">2.7.11.22</ecNumber>
    </recommendedName>
</protein>
<dbReference type="Gene3D" id="1.10.510.10">
    <property type="entry name" value="Transferase(Phosphotransferase) domain 1"/>
    <property type="match status" value="1"/>
</dbReference>
<proteinExistence type="inferred from homology"/>
<dbReference type="AlphaFoldDB" id="A0A383US92"/>
<dbReference type="InterPro" id="IPR000719">
    <property type="entry name" value="Prot_kinase_dom"/>
</dbReference>
<evidence type="ECO:0000259" key="7">
    <source>
        <dbReference type="PROSITE" id="PS50011"/>
    </source>
</evidence>
<dbReference type="PANTHER" id="PTHR24056">
    <property type="entry name" value="CELL DIVISION PROTEIN KINASE"/>
    <property type="match status" value="1"/>
</dbReference>
<evidence type="ECO:0000256" key="5">
    <source>
        <dbReference type="ARBA" id="ARBA00047811"/>
    </source>
</evidence>
<gene>
    <name evidence="8" type="ORF">BLGHR1_12909</name>
</gene>
<dbReference type="Pfam" id="PF00069">
    <property type="entry name" value="Pkinase"/>
    <property type="match status" value="1"/>
</dbReference>
<feature type="domain" description="Protein kinase" evidence="7">
    <location>
        <begin position="94"/>
        <end position="381"/>
    </location>
</feature>
<evidence type="ECO:0000313" key="9">
    <source>
        <dbReference type="Proteomes" id="UP000275772"/>
    </source>
</evidence>
<dbReference type="Proteomes" id="UP000275772">
    <property type="component" value="Unassembled WGS sequence"/>
</dbReference>
<dbReference type="GO" id="GO:0004693">
    <property type="term" value="F:cyclin-dependent protein serine/threonine kinase activity"/>
    <property type="evidence" value="ECO:0007669"/>
    <property type="project" value="UniProtKB-EC"/>
</dbReference>
<dbReference type="GO" id="GO:0010389">
    <property type="term" value="P:regulation of G2/M transition of mitotic cell cycle"/>
    <property type="evidence" value="ECO:0007669"/>
    <property type="project" value="TreeGrafter"/>
</dbReference>
<dbReference type="GO" id="GO:0000307">
    <property type="term" value="C:cyclin-dependent protein kinase holoenzyme complex"/>
    <property type="evidence" value="ECO:0007669"/>
    <property type="project" value="TreeGrafter"/>
</dbReference>
<comment type="catalytic activity">
    <reaction evidence="5">
        <text>L-threonyl-[protein] + ATP = O-phospho-L-threonyl-[protein] + ADP + H(+)</text>
        <dbReference type="Rhea" id="RHEA:46608"/>
        <dbReference type="Rhea" id="RHEA-COMP:11060"/>
        <dbReference type="Rhea" id="RHEA-COMP:11605"/>
        <dbReference type="ChEBI" id="CHEBI:15378"/>
        <dbReference type="ChEBI" id="CHEBI:30013"/>
        <dbReference type="ChEBI" id="CHEBI:30616"/>
        <dbReference type="ChEBI" id="CHEBI:61977"/>
        <dbReference type="ChEBI" id="CHEBI:456216"/>
        <dbReference type="EC" id="2.7.11.22"/>
    </reaction>
</comment>
<dbReference type="PANTHER" id="PTHR24056:SF576">
    <property type="entry name" value="SERINE_THREONINE-PROTEIN KINASE CSK1"/>
    <property type="match status" value="1"/>
</dbReference>
<keyword evidence="3" id="KW-0547">Nucleotide-binding</keyword>
<evidence type="ECO:0000256" key="4">
    <source>
        <dbReference type="ARBA" id="ARBA00022840"/>
    </source>
</evidence>
<dbReference type="Gene3D" id="3.30.200.20">
    <property type="entry name" value="Phosphorylase Kinase, domain 1"/>
    <property type="match status" value="1"/>
</dbReference>
<sequence length="385" mass="43201">MDQDDGNWRNGIKVLERYENVQRITKRLELKAAEFNQSPQERAFEVENTAYKASQSRDAYNSACNAYAELSRPISNLLRVETEPDSPGIDIGNYQGCHHISSGLCSDVYRCNAVALKVILQLHNVEPHNPELEVKILSSLNHPSIIKLNTVFRDPSNRLILVFPYQAFTLATFLAAGPLPPGSIARWFCDIFSALKYLHAQGIIHRDIKPSNVLIASDTAPALLSDFGTAWHPAFSASFESPTSKCLEVGTTSYRAPETLFGHRGYSTPLDLWATGAMLAECLRNPPKCLFDSRNTTETGNQLGLILSMFQTLGTPTRETWPEASTFNTPPFDWYKEFPAKDWKTILVNVEESGIDLVRRLLVWESGKRLTAIEALQHPFLKRSE</sequence>
<comment type="catalytic activity">
    <reaction evidence="6">
        <text>L-seryl-[protein] + ATP = O-phospho-L-seryl-[protein] + ADP + H(+)</text>
        <dbReference type="Rhea" id="RHEA:17989"/>
        <dbReference type="Rhea" id="RHEA-COMP:9863"/>
        <dbReference type="Rhea" id="RHEA-COMP:11604"/>
        <dbReference type="ChEBI" id="CHEBI:15378"/>
        <dbReference type="ChEBI" id="CHEBI:29999"/>
        <dbReference type="ChEBI" id="CHEBI:30616"/>
        <dbReference type="ChEBI" id="CHEBI:83421"/>
        <dbReference type="ChEBI" id="CHEBI:456216"/>
        <dbReference type="EC" id="2.7.11.22"/>
    </reaction>
</comment>
<dbReference type="PROSITE" id="PS00108">
    <property type="entry name" value="PROTEIN_KINASE_ST"/>
    <property type="match status" value="1"/>
</dbReference>
<evidence type="ECO:0000256" key="2">
    <source>
        <dbReference type="ARBA" id="ARBA00012425"/>
    </source>
</evidence>
<dbReference type="GO" id="GO:0005737">
    <property type="term" value="C:cytoplasm"/>
    <property type="evidence" value="ECO:0007669"/>
    <property type="project" value="TreeGrafter"/>
</dbReference>
<keyword evidence="4" id="KW-0067">ATP-binding</keyword>
<comment type="similarity">
    <text evidence="1">Belongs to the protein kinase superfamily. CMGC Ser/Thr protein kinase family. CDC2/CDKX subfamily.</text>
</comment>
<dbReference type="GO" id="GO:0010468">
    <property type="term" value="P:regulation of gene expression"/>
    <property type="evidence" value="ECO:0007669"/>
    <property type="project" value="TreeGrafter"/>
</dbReference>
<reference evidence="8 9" key="1">
    <citation type="submission" date="2017-11" db="EMBL/GenBank/DDBJ databases">
        <authorList>
            <person name="Kracher B."/>
        </authorList>
    </citation>
    <scope>NUCLEOTIDE SEQUENCE [LARGE SCALE GENOMIC DNA]</scope>
    <source>
        <strain evidence="8 9">RACE1</strain>
    </source>
</reference>